<dbReference type="GO" id="GO:0004519">
    <property type="term" value="F:endonuclease activity"/>
    <property type="evidence" value="ECO:0007669"/>
    <property type="project" value="UniProtKB-KW"/>
</dbReference>
<keyword evidence="1" id="KW-0378">Hydrolase</keyword>
<keyword evidence="1" id="KW-0255">Endonuclease</keyword>
<keyword evidence="1" id="KW-0540">Nuclease</keyword>
<name>Q9X9M2_STRTR</name>
<organism evidence="1">
    <name type="scientific">Streptococcus thermophilus</name>
    <dbReference type="NCBI Taxonomy" id="1308"/>
    <lineage>
        <taxon>Bacteria</taxon>
        <taxon>Bacillati</taxon>
        <taxon>Bacillota</taxon>
        <taxon>Bacilli</taxon>
        <taxon>Lactobacillales</taxon>
        <taxon>Streptococcaceae</taxon>
        <taxon>Streptococcus</taxon>
    </lineage>
</organism>
<dbReference type="EMBL" id="AJ242480">
    <property type="protein sequence ID" value="CAB46560.1"/>
    <property type="molecule type" value="Genomic_DNA"/>
</dbReference>
<dbReference type="AlphaFoldDB" id="Q9X9M2"/>
<sequence>MVYKKFGYIEIDDARINETCDAYFKWKDLNTYIKSTSSRGINMPDAISEPMGCYCLGYLWNRGNEVGDATDPETNAKIEFKATSKFDGDLSSFGPKTVFDNLVFLRFNLDNNQLYVYDLKTNSEQLGKYPANSKQTIQDQKDMGRRPHVSLQKLFVEERDVKPDIIFDIRRCRIIEDNRR</sequence>
<accession>Q9X9M2</accession>
<evidence type="ECO:0000313" key="1">
    <source>
        <dbReference type="EMBL" id="CAB46560.1"/>
    </source>
</evidence>
<keyword evidence="1" id="KW-0614">Plasmid</keyword>
<dbReference type="REBASE" id="4461">
    <property type="entry name" value="SthSt0IP"/>
</dbReference>
<dbReference type="InterPro" id="IPR019037">
    <property type="entry name" value="Restrct_endonuc_II_Bsp6I"/>
</dbReference>
<geneLocation type="plasmid" evidence="1">
    <name>pSt0</name>
</geneLocation>
<protein>
    <submittedName>
        <fullName evidence="1">Type II restriction endonuclease</fullName>
    </submittedName>
</protein>
<proteinExistence type="predicted"/>
<dbReference type="Pfam" id="PF09504">
    <property type="entry name" value="RE_Bsp6I"/>
    <property type="match status" value="1"/>
</dbReference>
<reference evidence="1" key="1">
    <citation type="journal article" date="2003" name="Plasmid">
        <title>Sequence analysis and characterization of plasmids from Streptococcus thermophilus.</title>
        <authorList>
            <person name="Geis A."/>
            <person name="El Demerdash H.A.M."/>
            <person name="Heller K.J."/>
        </authorList>
    </citation>
    <scope>NUCLEOTIDE SEQUENCE [LARGE SCALE GENOMIC DNA]</scope>
    <source>
        <strain evidence="1">St0</strain>
        <plasmid evidence="1">pSt0</plasmid>
    </source>
</reference>